<dbReference type="InterPro" id="IPR016181">
    <property type="entry name" value="Acyl_CoA_acyltransferase"/>
</dbReference>
<dbReference type="PANTHER" id="PTHR43877">
    <property type="entry name" value="AMINOALKYLPHOSPHONATE N-ACETYLTRANSFERASE-RELATED-RELATED"/>
    <property type="match status" value="1"/>
</dbReference>
<evidence type="ECO:0000256" key="1">
    <source>
        <dbReference type="ARBA" id="ARBA00022679"/>
    </source>
</evidence>
<dbReference type="AlphaFoldDB" id="A0A0J1HDX0"/>
<comment type="caution">
    <text evidence="4">The sequence shown here is derived from an EMBL/GenBank/DDBJ whole genome shotgun (WGS) entry which is preliminary data.</text>
</comment>
<dbReference type="CDD" id="cd04301">
    <property type="entry name" value="NAT_SF"/>
    <property type="match status" value="1"/>
</dbReference>
<feature type="domain" description="N-acetyltransferase" evidence="3">
    <location>
        <begin position="2"/>
        <end position="155"/>
    </location>
</feature>
<gene>
    <name evidence="4" type="ORF">ABT57_09095</name>
</gene>
<dbReference type="Proteomes" id="UP000035909">
    <property type="component" value="Unassembled WGS sequence"/>
</dbReference>
<dbReference type="InterPro" id="IPR050832">
    <property type="entry name" value="Bact_Acetyltransf"/>
</dbReference>
<organism evidence="4 5">
    <name type="scientific">Photobacterium ganghwense</name>
    <dbReference type="NCBI Taxonomy" id="320778"/>
    <lineage>
        <taxon>Bacteria</taxon>
        <taxon>Pseudomonadati</taxon>
        <taxon>Pseudomonadota</taxon>
        <taxon>Gammaproteobacteria</taxon>
        <taxon>Vibrionales</taxon>
        <taxon>Vibrionaceae</taxon>
        <taxon>Photobacterium</taxon>
    </lineage>
</organism>
<dbReference type="OrthoDB" id="7356080at2"/>
<dbReference type="PANTHER" id="PTHR43877:SF2">
    <property type="entry name" value="AMINOALKYLPHOSPHONATE N-ACETYLTRANSFERASE-RELATED"/>
    <property type="match status" value="1"/>
</dbReference>
<dbReference type="Gene3D" id="3.40.630.30">
    <property type="match status" value="1"/>
</dbReference>
<dbReference type="PATRIC" id="fig|320778.3.peg.1978"/>
<dbReference type="SUPFAM" id="SSF55729">
    <property type="entry name" value="Acyl-CoA N-acyltransferases (Nat)"/>
    <property type="match status" value="1"/>
</dbReference>
<dbReference type="RefSeq" id="WP_047884920.1">
    <property type="nucleotide sequence ID" value="NZ_CP071326.1"/>
</dbReference>
<name>A0A0J1HDX0_9GAMM</name>
<keyword evidence="2" id="KW-0012">Acyltransferase</keyword>
<evidence type="ECO:0000313" key="5">
    <source>
        <dbReference type="Proteomes" id="UP000035909"/>
    </source>
</evidence>
<evidence type="ECO:0000313" key="4">
    <source>
        <dbReference type="EMBL" id="KLV09831.1"/>
    </source>
</evidence>
<protein>
    <submittedName>
        <fullName evidence="4">GNAT family acetyltransferase</fullName>
    </submittedName>
</protein>
<accession>A0A0J1HDX0</accession>
<proteinExistence type="predicted"/>
<keyword evidence="1 4" id="KW-0808">Transferase</keyword>
<sequence length="155" mass="16877">MIAIRKAVESDVHAIYELRKNAIIEKCSDFYTAEQLNLWTHGGISTALIKDIVDTFYVSEINGKVVGSGKLNTQNGMIDAIFVDPAYFGKGAAKSMLSFLETLAAENALTSLQLESTLNAAPFYRSCGFVGDNVATYRTPRGVCLDCIPMKKVIA</sequence>
<dbReference type="GO" id="GO:0016747">
    <property type="term" value="F:acyltransferase activity, transferring groups other than amino-acyl groups"/>
    <property type="evidence" value="ECO:0007669"/>
    <property type="project" value="InterPro"/>
</dbReference>
<dbReference type="PROSITE" id="PS51186">
    <property type="entry name" value="GNAT"/>
    <property type="match status" value="1"/>
</dbReference>
<keyword evidence="5" id="KW-1185">Reference proteome</keyword>
<evidence type="ECO:0000259" key="3">
    <source>
        <dbReference type="PROSITE" id="PS51186"/>
    </source>
</evidence>
<evidence type="ECO:0000256" key="2">
    <source>
        <dbReference type="ARBA" id="ARBA00023315"/>
    </source>
</evidence>
<dbReference type="EMBL" id="LDOU01000007">
    <property type="protein sequence ID" value="KLV09831.1"/>
    <property type="molecule type" value="Genomic_DNA"/>
</dbReference>
<dbReference type="Pfam" id="PF13673">
    <property type="entry name" value="Acetyltransf_10"/>
    <property type="match status" value="1"/>
</dbReference>
<reference evidence="4 5" key="1">
    <citation type="submission" date="2015-05" db="EMBL/GenBank/DDBJ databases">
        <title>Photobacterium galathea sp. nov.</title>
        <authorList>
            <person name="Machado H."/>
            <person name="Gram L."/>
        </authorList>
    </citation>
    <scope>NUCLEOTIDE SEQUENCE [LARGE SCALE GENOMIC DNA]</scope>
    <source>
        <strain evidence="4 5">DSM 22954</strain>
    </source>
</reference>
<dbReference type="InterPro" id="IPR000182">
    <property type="entry name" value="GNAT_dom"/>
</dbReference>
<dbReference type="STRING" id="320778.ABT57_09095"/>